<keyword evidence="2" id="KW-1185">Reference proteome</keyword>
<dbReference type="RefSeq" id="YP_308973.1">
    <property type="nucleotide sequence ID" value="NC_007383.1"/>
</dbReference>
<organism evidence="1 2">
    <name type="scientific">Trichoplusia ni single nucleopolyhedrovirus</name>
    <dbReference type="NCBI Taxonomy" id="332054"/>
    <lineage>
        <taxon>Viruses</taxon>
        <taxon>Viruses incertae sedis</taxon>
        <taxon>Naldaviricetes</taxon>
        <taxon>Lefavirales</taxon>
        <taxon>Baculoviridae</taxon>
        <taxon>Alphabaculovirus</taxon>
        <taxon>Alphabaculovirus trini</taxon>
    </lineage>
</organism>
<dbReference type="EMBL" id="DQ017380">
    <property type="protein sequence ID" value="AAZ67454.1"/>
    <property type="molecule type" value="Genomic_DNA"/>
</dbReference>
<accession>Q461Y2</accession>
<dbReference type="KEGG" id="vg:5142054"/>
<dbReference type="GeneID" id="5142054"/>
<dbReference type="OrthoDB" id="23416at10239"/>
<reference evidence="1 2" key="1">
    <citation type="journal article" date="2005" name="Virology">
        <title>Sequence analysis of the complete genome of Trichoplusia ni single nucleopolyhedrovirus and the identification of a baculoviral photolyase gene.</title>
        <authorList>
            <person name="Willis L.G."/>
            <person name="Seipp R."/>
            <person name="Siepp R."/>
            <person name="Stewart T.M."/>
            <person name="Erlandson M.A."/>
            <person name="Theilmann D.A."/>
        </authorList>
    </citation>
    <scope>NUCLEOTIDE SEQUENCE [LARGE SCALE GENOMIC DNA]</scope>
</reference>
<sequence length="171" mass="20093">MGHYSFDRKSIFDSLIEADDFDDVEKFDFIKSVIVNTDLLENDCAGFMNSELSFIVPTPVYELCHEELLTIIWMAKYAKSCFLPEVWICYVREYDGKCFKCVGHARLHNSCSCIYCVAEIGQFYCHDDIDKFAELVNNDKNYCFSCRMALYEIEDVYHFDYSRTGICDYFK</sequence>
<dbReference type="Proteomes" id="UP000207582">
    <property type="component" value="Segment"/>
</dbReference>
<evidence type="ECO:0000313" key="2">
    <source>
        <dbReference type="Proteomes" id="UP000207582"/>
    </source>
</evidence>
<evidence type="ECO:0000313" key="1">
    <source>
        <dbReference type="EMBL" id="AAZ67454.1"/>
    </source>
</evidence>
<protein>
    <submittedName>
        <fullName evidence="1">Orf84</fullName>
    </submittedName>
</protein>
<name>Q461Y2_9ABAC</name>
<proteinExistence type="predicted"/>